<evidence type="ECO:0008006" key="3">
    <source>
        <dbReference type="Google" id="ProtNLM"/>
    </source>
</evidence>
<accession>A0A6A5U620</accession>
<evidence type="ECO:0000313" key="2">
    <source>
        <dbReference type="Proteomes" id="UP000800035"/>
    </source>
</evidence>
<dbReference type="PANTHER" id="PTHR38790:SF4">
    <property type="entry name" value="2EXR DOMAIN-CONTAINING PROTEIN"/>
    <property type="match status" value="1"/>
</dbReference>
<gene>
    <name evidence="1" type="ORF">CC80DRAFT_326837</name>
</gene>
<dbReference type="EMBL" id="ML976985">
    <property type="protein sequence ID" value="KAF1959409.1"/>
    <property type="molecule type" value="Genomic_DNA"/>
</dbReference>
<dbReference type="AlphaFoldDB" id="A0A6A5U620"/>
<reference evidence="1" key="1">
    <citation type="journal article" date="2020" name="Stud. Mycol.">
        <title>101 Dothideomycetes genomes: a test case for predicting lifestyles and emergence of pathogens.</title>
        <authorList>
            <person name="Haridas S."/>
            <person name="Albert R."/>
            <person name="Binder M."/>
            <person name="Bloem J."/>
            <person name="Labutti K."/>
            <person name="Salamov A."/>
            <person name="Andreopoulos B."/>
            <person name="Baker S."/>
            <person name="Barry K."/>
            <person name="Bills G."/>
            <person name="Bluhm B."/>
            <person name="Cannon C."/>
            <person name="Castanera R."/>
            <person name="Culley D."/>
            <person name="Daum C."/>
            <person name="Ezra D."/>
            <person name="Gonzalez J."/>
            <person name="Henrissat B."/>
            <person name="Kuo A."/>
            <person name="Liang C."/>
            <person name="Lipzen A."/>
            <person name="Lutzoni F."/>
            <person name="Magnuson J."/>
            <person name="Mondo S."/>
            <person name="Nolan M."/>
            <person name="Ohm R."/>
            <person name="Pangilinan J."/>
            <person name="Park H.-J."/>
            <person name="Ramirez L."/>
            <person name="Alfaro M."/>
            <person name="Sun H."/>
            <person name="Tritt A."/>
            <person name="Yoshinaga Y."/>
            <person name="Zwiers L.-H."/>
            <person name="Turgeon B."/>
            <person name="Goodwin S."/>
            <person name="Spatafora J."/>
            <person name="Crous P."/>
            <person name="Grigoriev I."/>
        </authorList>
    </citation>
    <scope>NUCLEOTIDE SEQUENCE</scope>
    <source>
        <strain evidence="1">CBS 675.92</strain>
    </source>
</reference>
<dbReference type="Proteomes" id="UP000800035">
    <property type="component" value="Unassembled WGS sequence"/>
</dbReference>
<protein>
    <recommendedName>
        <fullName evidence="3">F-box domain-containing protein</fullName>
    </recommendedName>
</protein>
<evidence type="ECO:0000313" key="1">
    <source>
        <dbReference type="EMBL" id="KAF1959409.1"/>
    </source>
</evidence>
<organism evidence="1 2">
    <name type="scientific">Byssothecium circinans</name>
    <dbReference type="NCBI Taxonomy" id="147558"/>
    <lineage>
        <taxon>Eukaryota</taxon>
        <taxon>Fungi</taxon>
        <taxon>Dikarya</taxon>
        <taxon>Ascomycota</taxon>
        <taxon>Pezizomycotina</taxon>
        <taxon>Dothideomycetes</taxon>
        <taxon>Pleosporomycetidae</taxon>
        <taxon>Pleosporales</taxon>
        <taxon>Massarineae</taxon>
        <taxon>Massarinaceae</taxon>
        <taxon>Byssothecium</taxon>
    </lineage>
</organism>
<name>A0A6A5U620_9PLEO</name>
<sequence>MTTNCLQIAARNQRESPLLRLPAELRNEIYVYVLHSGYYHMSNIRCQRKPTQPPKALALLCTSRQIHAEAILLPISQGTLAFNSLNDVQLLRHWPRKQKAAITSIELVTYGAVAWAKNFTGQESGQVVVNRIIMKSDLGLPVLETLDGLKTVTLVVLSLRKGMPQYESEEVQDKCVIKLAIWIKRSVRGGNVKVLIRRY</sequence>
<dbReference type="OrthoDB" id="5413827at2759"/>
<dbReference type="PANTHER" id="PTHR38790">
    <property type="entry name" value="2EXR DOMAIN-CONTAINING PROTEIN-RELATED"/>
    <property type="match status" value="1"/>
</dbReference>
<proteinExistence type="predicted"/>
<keyword evidence="2" id="KW-1185">Reference proteome</keyword>